<dbReference type="OMA" id="WNEIANI"/>
<keyword evidence="1" id="KW-0812">Transmembrane</keyword>
<keyword evidence="3" id="KW-1185">Reference proteome</keyword>
<evidence type="ECO:0000313" key="3">
    <source>
        <dbReference type="Proteomes" id="UP000190831"/>
    </source>
</evidence>
<keyword evidence="1" id="KW-0472">Membrane</keyword>
<proteinExistence type="predicted"/>
<keyword evidence="1" id="KW-1133">Transmembrane helix</keyword>
<dbReference type="Pfam" id="PF00674">
    <property type="entry name" value="DUP"/>
    <property type="match status" value="1"/>
</dbReference>
<organism evidence="2 3">
    <name type="scientific">Lachancea fermentati</name>
    <name type="common">Zygosaccharomyces fermentati</name>
    <dbReference type="NCBI Taxonomy" id="4955"/>
    <lineage>
        <taxon>Eukaryota</taxon>
        <taxon>Fungi</taxon>
        <taxon>Dikarya</taxon>
        <taxon>Ascomycota</taxon>
        <taxon>Saccharomycotina</taxon>
        <taxon>Saccharomycetes</taxon>
        <taxon>Saccharomycetales</taxon>
        <taxon>Saccharomycetaceae</taxon>
        <taxon>Lachancea</taxon>
    </lineage>
</organism>
<dbReference type="EMBL" id="LT598486">
    <property type="protein sequence ID" value="SCW03378.1"/>
    <property type="molecule type" value="Genomic_DNA"/>
</dbReference>
<reference evidence="2 3" key="1">
    <citation type="submission" date="2016-03" db="EMBL/GenBank/DDBJ databases">
        <authorList>
            <person name="Devillers H."/>
        </authorList>
    </citation>
    <scope>NUCLEOTIDE SEQUENCE [LARGE SCALE GENOMIC DNA]</scope>
    <source>
        <strain evidence="2">CBS 6772</strain>
    </source>
</reference>
<evidence type="ECO:0000256" key="1">
    <source>
        <dbReference type="SAM" id="Phobius"/>
    </source>
</evidence>
<protein>
    <submittedName>
        <fullName evidence="2">LAFE_0G09098g1_1</fullName>
    </submittedName>
</protein>
<evidence type="ECO:0000313" key="2">
    <source>
        <dbReference type="EMBL" id="SCW03378.1"/>
    </source>
</evidence>
<gene>
    <name evidence="2" type="ORF">LAFE_0G09098G</name>
</gene>
<dbReference type="InterPro" id="IPR001142">
    <property type="entry name" value="DUP/COS"/>
</dbReference>
<feature type="transmembrane region" description="Helical" evidence="1">
    <location>
        <begin position="26"/>
        <end position="44"/>
    </location>
</feature>
<accession>A0A1G4MHK3</accession>
<dbReference type="OrthoDB" id="4036517at2759"/>
<name>A0A1G4MHK3_LACFM</name>
<sequence length="194" mass="22919">MVKDLNLLSPDKLSCRIYHTIITRKLMVYVVILEMCFCCWLIWASIKNGMYPAIVAIILNGIPIIFVSGFGANRLEQTLIMTRINKLYFLREVVVMRPGLEMEKWDRIAKKLNPVFFENSSWASRNFFLDGKSCEARFRYYFVNPYLKRKRSELTLTTNELDPFIEEAVKAYQESLHESWKQMIKEQTIRPKSN</sequence>
<dbReference type="AlphaFoldDB" id="A0A1G4MHK3"/>
<dbReference type="Proteomes" id="UP000190831">
    <property type="component" value="Chromosome G"/>
</dbReference>
<feature type="transmembrane region" description="Helical" evidence="1">
    <location>
        <begin position="50"/>
        <end position="72"/>
    </location>
</feature>